<evidence type="ECO:0000313" key="2">
    <source>
        <dbReference type="EMBL" id="KAF4742349.1"/>
    </source>
</evidence>
<dbReference type="EMBL" id="JABANM010008597">
    <property type="protein sequence ID" value="KAF4742349.1"/>
    <property type="molecule type" value="Genomic_DNA"/>
</dbReference>
<organism evidence="2 3">
    <name type="scientific">Perkinsus olseni</name>
    <name type="common">Perkinsus atlanticus</name>
    <dbReference type="NCBI Taxonomy" id="32597"/>
    <lineage>
        <taxon>Eukaryota</taxon>
        <taxon>Sar</taxon>
        <taxon>Alveolata</taxon>
        <taxon>Perkinsozoa</taxon>
        <taxon>Perkinsea</taxon>
        <taxon>Perkinsida</taxon>
        <taxon>Perkinsidae</taxon>
        <taxon>Perkinsus</taxon>
    </lineage>
</organism>
<evidence type="ECO:0000313" key="3">
    <source>
        <dbReference type="Proteomes" id="UP000574390"/>
    </source>
</evidence>
<name>A0A7J6TAP9_PEROL</name>
<protein>
    <submittedName>
        <fullName evidence="2">Uncharacterized protein</fullName>
    </submittedName>
</protein>
<dbReference type="AlphaFoldDB" id="A0A7J6TAP9"/>
<sequence>CPHLDEVVYRLVGVVADKWCNGTLGRSRGQIATKAISALMAVGGSQQQWDASVVQWLQDLKEQPALGAVSKLAATALAASDKNKGAGKKRSRQQQQQREDDDEVAVNGTKKSKLTTTATA</sequence>
<reference evidence="2 3" key="1">
    <citation type="submission" date="2020-04" db="EMBL/GenBank/DDBJ databases">
        <title>Perkinsus olseni comparative genomics.</title>
        <authorList>
            <person name="Bogema D.R."/>
        </authorList>
    </citation>
    <scope>NUCLEOTIDE SEQUENCE [LARGE SCALE GENOMIC DNA]</scope>
    <source>
        <strain evidence="2">ATCC PRA-205</strain>
    </source>
</reference>
<dbReference type="Proteomes" id="UP000574390">
    <property type="component" value="Unassembled WGS sequence"/>
</dbReference>
<feature type="region of interest" description="Disordered" evidence="1">
    <location>
        <begin position="80"/>
        <end position="120"/>
    </location>
</feature>
<proteinExistence type="predicted"/>
<comment type="caution">
    <text evidence="2">The sequence shown here is derived from an EMBL/GenBank/DDBJ whole genome shotgun (WGS) entry which is preliminary data.</text>
</comment>
<feature type="non-terminal residue" evidence="2">
    <location>
        <position position="1"/>
    </location>
</feature>
<gene>
    <name evidence="2" type="ORF">FOZ62_013164</name>
</gene>
<evidence type="ECO:0000256" key="1">
    <source>
        <dbReference type="SAM" id="MobiDB-lite"/>
    </source>
</evidence>
<accession>A0A7J6TAP9</accession>